<gene>
    <name evidence="2" type="ORF">M011DRAFT_477237</name>
</gene>
<feature type="compositionally biased region" description="Polar residues" evidence="1">
    <location>
        <begin position="401"/>
        <end position="410"/>
    </location>
</feature>
<accession>A0A6A6VET8</accession>
<reference evidence="2" key="1">
    <citation type="journal article" date="2020" name="Stud. Mycol.">
        <title>101 Dothideomycetes genomes: a test case for predicting lifestyles and emergence of pathogens.</title>
        <authorList>
            <person name="Haridas S."/>
            <person name="Albert R."/>
            <person name="Binder M."/>
            <person name="Bloem J."/>
            <person name="Labutti K."/>
            <person name="Salamov A."/>
            <person name="Andreopoulos B."/>
            <person name="Baker S."/>
            <person name="Barry K."/>
            <person name="Bills G."/>
            <person name="Bluhm B."/>
            <person name="Cannon C."/>
            <person name="Castanera R."/>
            <person name="Culley D."/>
            <person name="Daum C."/>
            <person name="Ezra D."/>
            <person name="Gonzalez J."/>
            <person name="Henrissat B."/>
            <person name="Kuo A."/>
            <person name="Liang C."/>
            <person name="Lipzen A."/>
            <person name="Lutzoni F."/>
            <person name="Magnuson J."/>
            <person name="Mondo S."/>
            <person name="Nolan M."/>
            <person name="Ohm R."/>
            <person name="Pangilinan J."/>
            <person name="Park H.-J."/>
            <person name="Ramirez L."/>
            <person name="Alfaro M."/>
            <person name="Sun H."/>
            <person name="Tritt A."/>
            <person name="Yoshinaga Y."/>
            <person name="Zwiers L.-H."/>
            <person name="Turgeon B."/>
            <person name="Goodwin S."/>
            <person name="Spatafora J."/>
            <person name="Crous P."/>
            <person name="Grigoriev I."/>
        </authorList>
    </citation>
    <scope>NUCLEOTIDE SEQUENCE</scope>
    <source>
        <strain evidence="2">CBS 119925</strain>
    </source>
</reference>
<feature type="compositionally biased region" description="Low complexity" evidence="1">
    <location>
        <begin position="481"/>
        <end position="491"/>
    </location>
</feature>
<feature type="region of interest" description="Disordered" evidence="1">
    <location>
        <begin position="362"/>
        <end position="410"/>
    </location>
</feature>
<evidence type="ECO:0000256" key="1">
    <source>
        <dbReference type="SAM" id="MobiDB-lite"/>
    </source>
</evidence>
<name>A0A6A6VET8_9PLEO</name>
<dbReference type="EMBL" id="MU006572">
    <property type="protein sequence ID" value="KAF2747617.1"/>
    <property type="molecule type" value="Genomic_DNA"/>
</dbReference>
<feature type="region of interest" description="Disordered" evidence="1">
    <location>
        <begin position="1"/>
        <end position="68"/>
    </location>
</feature>
<feature type="region of interest" description="Disordered" evidence="1">
    <location>
        <begin position="481"/>
        <end position="520"/>
    </location>
</feature>
<feature type="compositionally biased region" description="Low complexity" evidence="1">
    <location>
        <begin position="329"/>
        <end position="345"/>
    </location>
</feature>
<proteinExistence type="predicted"/>
<evidence type="ECO:0000313" key="3">
    <source>
        <dbReference type="Proteomes" id="UP000799440"/>
    </source>
</evidence>
<protein>
    <submittedName>
        <fullName evidence="2">Uncharacterized protein</fullName>
    </submittedName>
</protein>
<feature type="region of interest" description="Disordered" evidence="1">
    <location>
        <begin position="534"/>
        <end position="571"/>
    </location>
</feature>
<feature type="compositionally biased region" description="Polar residues" evidence="1">
    <location>
        <begin position="264"/>
        <end position="280"/>
    </location>
</feature>
<evidence type="ECO:0000313" key="2">
    <source>
        <dbReference type="EMBL" id="KAF2747617.1"/>
    </source>
</evidence>
<feature type="region of interest" description="Disordered" evidence="1">
    <location>
        <begin position="227"/>
        <end position="300"/>
    </location>
</feature>
<feature type="compositionally biased region" description="Polar residues" evidence="1">
    <location>
        <begin position="492"/>
        <end position="512"/>
    </location>
</feature>
<organism evidence="2 3">
    <name type="scientific">Sporormia fimetaria CBS 119925</name>
    <dbReference type="NCBI Taxonomy" id="1340428"/>
    <lineage>
        <taxon>Eukaryota</taxon>
        <taxon>Fungi</taxon>
        <taxon>Dikarya</taxon>
        <taxon>Ascomycota</taxon>
        <taxon>Pezizomycotina</taxon>
        <taxon>Dothideomycetes</taxon>
        <taxon>Pleosporomycetidae</taxon>
        <taxon>Pleosporales</taxon>
        <taxon>Sporormiaceae</taxon>
        <taxon>Sporormia</taxon>
    </lineage>
</organism>
<dbReference type="Proteomes" id="UP000799440">
    <property type="component" value="Unassembled WGS sequence"/>
</dbReference>
<keyword evidence="3" id="KW-1185">Reference proteome</keyword>
<feature type="region of interest" description="Disordered" evidence="1">
    <location>
        <begin position="322"/>
        <end position="345"/>
    </location>
</feature>
<dbReference type="AlphaFoldDB" id="A0A6A6VET8"/>
<sequence>MREVQLPNASDPPVLGADSPYAVSSSDDGANTVARNAERMELLTLDEPPIEQNPEPPRRHSLPPEMMPLPVRTSFSTSSLSPELESSRTVNHSIDPAIADATIRALQESAATSTSSRLSSEQLFDIEMEDMTIPMSRQPVRRRTATEQDAILNLHSGFMPSIAQPTLEKQLVWLPRLPDIGDLGKQAMLLVTESGVPSTRVMGAASDVESPEGHCCSMDSATIYKTTSETPRQTVPCPEAPALASSLPGPRQATRKNREHSTVTDRSPPQSPSYQHGSNRSHIHSSAVRGKTSSVEEPTLKSELQHVEAEYHRLHGEQELGMGDYHEGSLTSTSPTPSSRTNSSSVYEFHVRRISSQERIVPTDSPEAVGTDGRPSMTPEAVPAGAREATDAGDPLIPSAREQSASGNTEPQVLEDEIPDFDHQVSMISRLPPNHITDPVSPPQDANLVHQCQKPWCLGLLDPDAVPTTLLAAAETLLPASRSSTPSSSRAIGTQSPPVMASTQQERISEQPTPLPTARVPRFSSDVYASTLPLPSGIDFSGDRHGRGYGYDGNVISSTPSGTPPDVRTEN</sequence>